<dbReference type="InterPro" id="IPR038765">
    <property type="entry name" value="Papain-like_cys_pep_sf"/>
</dbReference>
<dbReference type="SMART" id="SM00047">
    <property type="entry name" value="LYZ2"/>
    <property type="match status" value="1"/>
</dbReference>
<keyword evidence="5" id="KW-0788">Thiol protease</keyword>
<dbReference type="EMBL" id="CP049886">
    <property type="protein sequence ID" value="QIL46024.1"/>
    <property type="molecule type" value="Genomic_DNA"/>
</dbReference>
<evidence type="ECO:0000256" key="2">
    <source>
        <dbReference type="ARBA" id="ARBA00010266"/>
    </source>
</evidence>
<dbReference type="PROSITE" id="PS51935">
    <property type="entry name" value="NLPC_P60"/>
    <property type="match status" value="1"/>
</dbReference>
<feature type="domain" description="NlpC/P60" evidence="6">
    <location>
        <begin position="175"/>
        <end position="292"/>
    </location>
</feature>
<evidence type="ECO:0000256" key="3">
    <source>
        <dbReference type="ARBA" id="ARBA00022670"/>
    </source>
</evidence>
<comment type="similarity">
    <text evidence="1">Belongs to the peptidase C40 family.</text>
</comment>
<dbReference type="Gene3D" id="3.90.1720.10">
    <property type="entry name" value="endopeptidase domain like (from Nostoc punctiforme)"/>
    <property type="match status" value="1"/>
</dbReference>
<dbReference type="InterPro" id="IPR002901">
    <property type="entry name" value="MGlyc_endo_b_GlcNAc-like_dom"/>
</dbReference>
<evidence type="ECO:0000256" key="5">
    <source>
        <dbReference type="ARBA" id="ARBA00022807"/>
    </source>
</evidence>
<accession>A0A6G8ALR2</accession>
<dbReference type="PANTHER" id="PTHR47053:SF1">
    <property type="entry name" value="MUREIN DD-ENDOPEPTIDASE MEPH-RELATED"/>
    <property type="match status" value="1"/>
</dbReference>
<dbReference type="KEGG" id="vah:G7081_02430"/>
<dbReference type="SUPFAM" id="SSF54001">
    <property type="entry name" value="Cysteine proteinases"/>
    <property type="match status" value="1"/>
</dbReference>
<dbReference type="GO" id="GO:0006508">
    <property type="term" value="P:proteolysis"/>
    <property type="evidence" value="ECO:0007669"/>
    <property type="project" value="UniProtKB-KW"/>
</dbReference>
<comment type="similarity">
    <text evidence="2">Belongs to the glycosyl hydrolase 73 family.</text>
</comment>
<keyword evidence="4" id="KW-0378">Hydrolase</keyword>
<evidence type="ECO:0000313" key="8">
    <source>
        <dbReference type="Proteomes" id="UP000500890"/>
    </source>
</evidence>
<dbReference type="InterPro" id="IPR000064">
    <property type="entry name" value="NLP_P60_dom"/>
</dbReference>
<proteinExistence type="inferred from homology"/>
<dbReference type="Proteomes" id="UP000500890">
    <property type="component" value="Chromosome"/>
</dbReference>
<dbReference type="Pfam" id="PF01832">
    <property type="entry name" value="Glucosaminidase"/>
    <property type="match status" value="1"/>
</dbReference>
<reference evidence="7 8" key="1">
    <citation type="submission" date="2020-03" db="EMBL/GenBank/DDBJ databases">
        <title>Vagococcus sp. nov., isolated from beetles.</title>
        <authorList>
            <person name="Hyun D.-W."/>
            <person name="Bae J.-W."/>
        </authorList>
    </citation>
    <scope>NUCLEOTIDE SEQUENCE [LARGE SCALE GENOMIC DNA]</scope>
    <source>
        <strain evidence="7 8">HDW17A</strain>
    </source>
</reference>
<keyword evidence="8" id="KW-1185">Reference proteome</keyword>
<sequence length="292" mass="32793">MIVQARSDDNVEMKSELTGKQNDFIVKIASLISNQAQENDLFASIMIAQAILATSYGESYLANTDVNNIFGLKQNFTDSVMEVSCFQVFNSPEEGIKAYVNLMNKGITAEENYYKSTHRNISKTYEEVADILTYRFASDPLYGEKLKYLINELNLTKYDRSIKIKGKSDVENQDITVQTQIVMEARDCIGIPYIWGGTNPDGFDCSGLVQYVFANNGVILPRVTTDQEKCGKEVELSDIEIGDLLFWGQKGVSYHVAIYSGDGNMIMAPEPEDVVKEMPVSLFQPDFARRII</sequence>
<organism evidence="7 8">
    <name type="scientific">Vagococcus coleopterorum</name>
    <dbReference type="NCBI Taxonomy" id="2714946"/>
    <lineage>
        <taxon>Bacteria</taxon>
        <taxon>Bacillati</taxon>
        <taxon>Bacillota</taxon>
        <taxon>Bacilli</taxon>
        <taxon>Lactobacillales</taxon>
        <taxon>Enterococcaceae</taxon>
        <taxon>Vagococcus</taxon>
    </lineage>
</organism>
<protein>
    <recommendedName>
        <fullName evidence="6">NlpC/P60 domain-containing protein</fullName>
    </recommendedName>
</protein>
<dbReference type="Pfam" id="PF00877">
    <property type="entry name" value="NLPC_P60"/>
    <property type="match status" value="1"/>
</dbReference>
<dbReference type="PANTHER" id="PTHR47053">
    <property type="entry name" value="MUREIN DD-ENDOPEPTIDASE MEPH-RELATED"/>
    <property type="match status" value="1"/>
</dbReference>
<dbReference type="GO" id="GO:0008234">
    <property type="term" value="F:cysteine-type peptidase activity"/>
    <property type="evidence" value="ECO:0007669"/>
    <property type="project" value="UniProtKB-KW"/>
</dbReference>
<dbReference type="Gene3D" id="1.10.530.10">
    <property type="match status" value="1"/>
</dbReference>
<evidence type="ECO:0000259" key="6">
    <source>
        <dbReference type="PROSITE" id="PS51935"/>
    </source>
</evidence>
<dbReference type="GO" id="GO:0004040">
    <property type="term" value="F:amidase activity"/>
    <property type="evidence" value="ECO:0007669"/>
    <property type="project" value="InterPro"/>
</dbReference>
<keyword evidence="3" id="KW-0645">Protease</keyword>
<dbReference type="AlphaFoldDB" id="A0A6G8ALR2"/>
<evidence type="ECO:0000313" key="7">
    <source>
        <dbReference type="EMBL" id="QIL46024.1"/>
    </source>
</evidence>
<dbReference type="InterPro" id="IPR051202">
    <property type="entry name" value="Peptidase_C40"/>
</dbReference>
<evidence type="ECO:0000256" key="1">
    <source>
        <dbReference type="ARBA" id="ARBA00007074"/>
    </source>
</evidence>
<gene>
    <name evidence="7" type="ORF">G7081_02430</name>
</gene>
<name>A0A6G8ALR2_9ENTE</name>
<evidence type="ECO:0000256" key="4">
    <source>
        <dbReference type="ARBA" id="ARBA00022801"/>
    </source>
</evidence>